<sequence>MPKLEFRPVYRQPRTPLTRSSHGMTYTQSPRRGRARSVSPMRLASQLTDGGLKQRMLGYATTECGDSSDFPGSHSVSLRGEIKRRYKDGKRKRETDNPDMVRVPWPESPRRITDEVALARLQSEHPTRKPSPFYIAASPRKAHQAVSRLPGHSPGGMAPGQSARKGRGPGLASKNCLDLTLPASKRTIALEPFAPTSSIAHPPHLDTVPMASRGSRRRVQELGREEYDSRYVVSLNEVEARRASSNGKDRELTVGELNRFARANGDYVRENGGYISVL</sequence>
<dbReference type="EMBL" id="BDIP01002655">
    <property type="protein sequence ID" value="GCA63204.1"/>
    <property type="molecule type" value="Genomic_DNA"/>
</dbReference>
<feature type="region of interest" description="Disordered" evidence="1">
    <location>
        <begin position="145"/>
        <end position="174"/>
    </location>
</feature>
<keyword evidence="3" id="KW-1185">Reference proteome</keyword>
<feature type="compositionally biased region" description="Polar residues" evidence="1">
    <location>
        <begin position="15"/>
        <end position="30"/>
    </location>
</feature>
<proteinExistence type="predicted"/>
<evidence type="ECO:0000256" key="1">
    <source>
        <dbReference type="SAM" id="MobiDB-lite"/>
    </source>
</evidence>
<comment type="caution">
    <text evidence="2">The sequence shown here is derived from an EMBL/GenBank/DDBJ whole genome shotgun (WGS) entry which is preliminary data.</text>
</comment>
<feature type="region of interest" description="Disordered" evidence="1">
    <location>
        <begin position="85"/>
        <end position="106"/>
    </location>
</feature>
<accession>A0A391NNA8</accession>
<protein>
    <submittedName>
        <fullName evidence="2">Uncharacterized protein</fullName>
    </submittedName>
</protein>
<evidence type="ECO:0000313" key="2">
    <source>
        <dbReference type="EMBL" id="GCA63204.1"/>
    </source>
</evidence>
<reference evidence="2 3" key="1">
    <citation type="journal article" date="2018" name="PLoS ONE">
        <title>The draft genome of Kipferlia bialata reveals reductive genome evolution in fornicate parasites.</title>
        <authorList>
            <person name="Tanifuji G."/>
            <person name="Takabayashi S."/>
            <person name="Kume K."/>
            <person name="Takagi M."/>
            <person name="Nakayama T."/>
            <person name="Kamikawa R."/>
            <person name="Inagaki Y."/>
            <person name="Hashimoto T."/>
        </authorList>
    </citation>
    <scope>NUCLEOTIDE SEQUENCE [LARGE SCALE GENOMIC DNA]</scope>
    <source>
        <strain evidence="2">NY0173</strain>
    </source>
</reference>
<gene>
    <name evidence="2" type="ORF">KIPB_008507</name>
</gene>
<organism evidence="2 3">
    <name type="scientific">Kipferlia bialata</name>
    <dbReference type="NCBI Taxonomy" id="797122"/>
    <lineage>
        <taxon>Eukaryota</taxon>
        <taxon>Metamonada</taxon>
        <taxon>Carpediemonas-like organisms</taxon>
        <taxon>Kipferlia</taxon>
    </lineage>
</organism>
<evidence type="ECO:0000313" key="3">
    <source>
        <dbReference type="Proteomes" id="UP000265618"/>
    </source>
</evidence>
<feature type="region of interest" description="Disordered" evidence="1">
    <location>
        <begin position="1"/>
        <end position="40"/>
    </location>
</feature>
<dbReference type="AlphaFoldDB" id="A0A391NNA8"/>
<name>A0A391NNA8_9EUKA</name>
<dbReference type="Proteomes" id="UP000265618">
    <property type="component" value="Unassembled WGS sequence"/>
</dbReference>